<gene>
    <name evidence="3" type="ORF">GCM10010191_41860</name>
</gene>
<dbReference type="PANTHER" id="PTHR23419:SF8">
    <property type="entry name" value="FI09726P"/>
    <property type="match status" value="1"/>
</dbReference>
<feature type="compositionally biased region" description="Acidic residues" evidence="2">
    <location>
        <begin position="106"/>
        <end position="138"/>
    </location>
</feature>
<evidence type="ECO:0000313" key="4">
    <source>
        <dbReference type="Proteomes" id="UP001501231"/>
    </source>
</evidence>
<dbReference type="SUPFAM" id="SSF54913">
    <property type="entry name" value="GlnB-like"/>
    <property type="match status" value="1"/>
</dbReference>
<name>A0ABN3J9K9_9ACTN</name>
<protein>
    <submittedName>
        <fullName evidence="3">Divalent-cation tolerance protein CutA</fullName>
    </submittedName>
</protein>
<dbReference type="Pfam" id="PF03091">
    <property type="entry name" value="CutA1"/>
    <property type="match status" value="1"/>
</dbReference>
<evidence type="ECO:0000256" key="2">
    <source>
        <dbReference type="SAM" id="MobiDB-lite"/>
    </source>
</evidence>
<evidence type="ECO:0000256" key="1">
    <source>
        <dbReference type="ARBA" id="ARBA00010169"/>
    </source>
</evidence>
<dbReference type="EMBL" id="BAAARW010000015">
    <property type="protein sequence ID" value="GAA2425236.1"/>
    <property type="molecule type" value="Genomic_DNA"/>
</dbReference>
<dbReference type="InterPro" id="IPR004323">
    <property type="entry name" value="Ion_tolerance_CutA"/>
</dbReference>
<feature type="region of interest" description="Disordered" evidence="2">
    <location>
        <begin position="101"/>
        <end position="138"/>
    </location>
</feature>
<dbReference type="InterPro" id="IPR015867">
    <property type="entry name" value="N-reg_PII/ATP_PRibTrfase_C"/>
</dbReference>
<dbReference type="InterPro" id="IPR011322">
    <property type="entry name" value="N-reg_PII-like_a/b"/>
</dbReference>
<keyword evidence="4" id="KW-1185">Reference proteome</keyword>
<proteinExistence type="inferred from homology"/>
<evidence type="ECO:0000313" key="3">
    <source>
        <dbReference type="EMBL" id="GAA2425236.1"/>
    </source>
</evidence>
<dbReference type="RefSeq" id="WP_344590908.1">
    <property type="nucleotide sequence ID" value="NZ_BAAARW010000015.1"/>
</dbReference>
<dbReference type="Gene3D" id="3.30.70.120">
    <property type="match status" value="1"/>
</dbReference>
<comment type="similarity">
    <text evidence="1">Belongs to the CutA family.</text>
</comment>
<accession>A0ABN3J9K9</accession>
<dbReference type="PANTHER" id="PTHR23419">
    <property type="entry name" value="DIVALENT CATION TOLERANCE CUTA-RELATED"/>
    <property type="match status" value="1"/>
</dbReference>
<dbReference type="Proteomes" id="UP001501231">
    <property type="component" value="Unassembled WGS sequence"/>
</dbReference>
<organism evidence="3 4">
    <name type="scientific">Actinomadura vinacea</name>
    <dbReference type="NCBI Taxonomy" id="115336"/>
    <lineage>
        <taxon>Bacteria</taxon>
        <taxon>Bacillati</taxon>
        <taxon>Actinomycetota</taxon>
        <taxon>Actinomycetes</taxon>
        <taxon>Streptosporangiales</taxon>
        <taxon>Thermomonosporaceae</taxon>
        <taxon>Actinomadura</taxon>
    </lineage>
</organism>
<comment type="caution">
    <text evidence="3">The sequence shown here is derived from an EMBL/GenBank/DDBJ whole genome shotgun (WGS) entry which is preliminary data.</text>
</comment>
<sequence length="138" mass="15006">MAPAYVQVTTTTDSRPEAAELARSAVAERLAACAQLVGPIASTYWWEGEIESAEEWMVVFKTTGARFDELASLIIEGHSYDSPEIIATPVVAGSMDYLAWVSEQTEPAEDDEDDEDDEDEDDEADLGGDLDDDSVPVD</sequence>
<reference evidence="3 4" key="1">
    <citation type="journal article" date="2019" name="Int. J. Syst. Evol. Microbiol.">
        <title>The Global Catalogue of Microorganisms (GCM) 10K type strain sequencing project: providing services to taxonomists for standard genome sequencing and annotation.</title>
        <authorList>
            <consortium name="The Broad Institute Genomics Platform"/>
            <consortium name="The Broad Institute Genome Sequencing Center for Infectious Disease"/>
            <person name="Wu L."/>
            <person name="Ma J."/>
        </authorList>
    </citation>
    <scope>NUCLEOTIDE SEQUENCE [LARGE SCALE GENOMIC DNA]</scope>
    <source>
        <strain evidence="3 4">JCM 3325</strain>
    </source>
</reference>